<dbReference type="EMBL" id="MAAF01000060">
    <property type="protein sequence ID" value="OUR80590.1"/>
    <property type="molecule type" value="Genomic_DNA"/>
</dbReference>
<dbReference type="NCBIfam" id="TIGR01509">
    <property type="entry name" value="HAD-SF-IA-v3"/>
    <property type="match status" value="1"/>
</dbReference>
<protein>
    <recommendedName>
        <fullName evidence="3">HAD family hydrolase</fullName>
    </recommendedName>
</protein>
<reference evidence="2" key="1">
    <citation type="journal article" date="2017" name="Proc. Natl. Acad. Sci. U.S.A.">
        <title>Simulation of Deepwater Horizon oil plume reveals substrate specialization within a complex community of hydrocarbon degraders.</title>
        <authorList>
            <person name="Hu P."/>
            <person name="Dubinsky E.A."/>
            <person name="Probst A.J."/>
            <person name="Wang J."/>
            <person name="Sieber C.M.K."/>
            <person name="Tom L.M."/>
            <person name="Gardinali P."/>
            <person name="Banfield J.F."/>
            <person name="Atlas R.M."/>
            <person name="Andersen G.L."/>
        </authorList>
    </citation>
    <scope>NUCLEOTIDE SEQUENCE [LARGE SCALE GENOMIC DNA]</scope>
</reference>
<dbReference type="Proteomes" id="UP000243053">
    <property type="component" value="Unassembled WGS sequence"/>
</dbReference>
<dbReference type="InterPro" id="IPR023214">
    <property type="entry name" value="HAD_sf"/>
</dbReference>
<dbReference type="PANTHER" id="PTHR43885:SF1">
    <property type="entry name" value="SUPERFAMILY HYDROLASE, PUTATIVE (AFU_ORTHOLOGUE AFUA_4G13290)-RELATED"/>
    <property type="match status" value="1"/>
</dbReference>
<gene>
    <name evidence="1" type="ORF">A9Q75_10195</name>
</gene>
<dbReference type="SUPFAM" id="SSF56784">
    <property type="entry name" value="HAD-like"/>
    <property type="match status" value="1"/>
</dbReference>
<evidence type="ECO:0000313" key="1">
    <source>
        <dbReference type="EMBL" id="OUR80590.1"/>
    </source>
</evidence>
<dbReference type="SFLD" id="SFLDS00003">
    <property type="entry name" value="Haloacid_Dehalogenase"/>
    <property type="match status" value="1"/>
</dbReference>
<evidence type="ECO:0000313" key="2">
    <source>
        <dbReference type="Proteomes" id="UP000243053"/>
    </source>
</evidence>
<proteinExistence type="predicted"/>
<dbReference type="PANTHER" id="PTHR43885">
    <property type="entry name" value="HALOACID DEHALOGENASE-LIKE HYDROLASE"/>
    <property type="match status" value="1"/>
</dbReference>
<dbReference type="InterPro" id="IPR006439">
    <property type="entry name" value="HAD-SF_hydro_IA"/>
</dbReference>
<evidence type="ECO:0008006" key="3">
    <source>
        <dbReference type="Google" id="ProtNLM"/>
    </source>
</evidence>
<dbReference type="InterPro" id="IPR041492">
    <property type="entry name" value="HAD_2"/>
</dbReference>
<dbReference type="Pfam" id="PF13419">
    <property type="entry name" value="HAD_2"/>
    <property type="match status" value="1"/>
</dbReference>
<dbReference type="InterPro" id="IPR036412">
    <property type="entry name" value="HAD-like_sf"/>
</dbReference>
<dbReference type="Gene3D" id="3.40.50.1000">
    <property type="entry name" value="HAD superfamily/HAD-like"/>
    <property type="match status" value="1"/>
</dbReference>
<dbReference type="AlphaFoldDB" id="A0A1Y5EE16"/>
<dbReference type="SFLD" id="SFLDG01129">
    <property type="entry name" value="C1.5:_HAD__Beta-PGM__Phosphata"/>
    <property type="match status" value="1"/>
</dbReference>
<comment type="caution">
    <text evidence="1">The sequence shown here is derived from an EMBL/GenBank/DDBJ whole genome shotgun (WGS) entry which is preliminary data.</text>
</comment>
<dbReference type="NCBIfam" id="TIGR01549">
    <property type="entry name" value="HAD-SF-IA-v1"/>
    <property type="match status" value="1"/>
</dbReference>
<accession>A0A1Y5EE16</accession>
<dbReference type="Gene3D" id="1.10.260.80">
    <property type="match status" value="1"/>
</dbReference>
<organism evidence="1 2">
    <name type="scientific">Colwellia psychrerythraea</name>
    <name type="common">Vibrio psychroerythus</name>
    <dbReference type="NCBI Taxonomy" id="28229"/>
    <lineage>
        <taxon>Bacteria</taxon>
        <taxon>Pseudomonadati</taxon>
        <taxon>Pseudomonadota</taxon>
        <taxon>Gammaproteobacteria</taxon>
        <taxon>Alteromonadales</taxon>
        <taxon>Colwelliaceae</taxon>
        <taxon>Colwellia</taxon>
    </lineage>
</organism>
<sequence>MLLTHRLLGVIFDLDNTLVSSSLNFDSIRKSLGCAKEIDLLDFVDSLPQKQQIDANRVLVEYEINDALNANKLAGTDELLTLLSKLSIPCAIVTRNCKQAALIKLKNNNIDIPILLTREDHKAKPAPDALLHLAEYWNAPPENLLYVGDYLYDLQAAQNANTMSCLVTYTKTVSYASLANIVVNDLSELSDAIKKNMRMLLAISQ</sequence>
<name>A0A1Y5EE16_COLPS</name>